<organism evidence="1 2">
    <name type="scientific">Mycena albidolilacea</name>
    <dbReference type="NCBI Taxonomy" id="1033008"/>
    <lineage>
        <taxon>Eukaryota</taxon>
        <taxon>Fungi</taxon>
        <taxon>Dikarya</taxon>
        <taxon>Basidiomycota</taxon>
        <taxon>Agaricomycotina</taxon>
        <taxon>Agaricomycetes</taxon>
        <taxon>Agaricomycetidae</taxon>
        <taxon>Agaricales</taxon>
        <taxon>Marasmiineae</taxon>
        <taxon>Mycenaceae</taxon>
        <taxon>Mycena</taxon>
    </lineage>
</organism>
<evidence type="ECO:0000313" key="2">
    <source>
        <dbReference type="Proteomes" id="UP001218218"/>
    </source>
</evidence>
<name>A0AAD7A349_9AGAR</name>
<gene>
    <name evidence="1" type="ORF">DFH08DRAFT_808302</name>
</gene>
<keyword evidence="2" id="KW-1185">Reference proteome</keyword>
<accession>A0AAD7A349</accession>
<dbReference type="AlphaFoldDB" id="A0AAD7A349"/>
<sequence>MGPTVQKTSQCLYIKNNSTSQTAPLTVMAYGGGCVAENSPAFVNKHKIPHRYSQLEQLSGCRISPSIGIGQLHTWGVFLSDISIFIADRQIQCRPTATTGVDGGSWRQLAALSLYPSRTMGKTPTPWPAPRTLDRLVQNSSGYFNHASTVVKFVDDEYSRVQTVKATGYYSKSPTSYLECLPDTVHVLVTSLCFILYDPADRIVVEDVKHYLAWNMVTLH</sequence>
<comment type="caution">
    <text evidence="1">The sequence shown here is derived from an EMBL/GenBank/DDBJ whole genome shotgun (WGS) entry which is preliminary data.</text>
</comment>
<dbReference type="EMBL" id="JARIHO010000017">
    <property type="protein sequence ID" value="KAJ7348572.1"/>
    <property type="molecule type" value="Genomic_DNA"/>
</dbReference>
<dbReference type="Proteomes" id="UP001218218">
    <property type="component" value="Unassembled WGS sequence"/>
</dbReference>
<reference evidence="1" key="1">
    <citation type="submission" date="2023-03" db="EMBL/GenBank/DDBJ databases">
        <title>Massive genome expansion in bonnet fungi (Mycena s.s.) driven by repeated elements and novel gene families across ecological guilds.</title>
        <authorList>
            <consortium name="Lawrence Berkeley National Laboratory"/>
            <person name="Harder C.B."/>
            <person name="Miyauchi S."/>
            <person name="Viragh M."/>
            <person name="Kuo A."/>
            <person name="Thoen E."/>
            <person name="Andreopoulos B."/>
            <person name="Lu D."/>
            <person name="Skrede I."/>
            <person name="Drula E."/>
            <person name="Henrissat B."/>
            <person name="Morin E."/>
            <person name="Kohler A."/>
            <person name="Barry K."/>
            <person name="LaButti K."/>
            <person name="Morin E."/>
            <person name="Salamov A."/>
            <person name="Lipzen A."/>
            <person name="Mereny Z."/>
            <person name="Hegedus B."/>
            <person name="Baldrian P."/>
            <person name="Stursova M."/>
            <person name="Weitz H."/>
            <person name="Taylor A."/>
            <person name="Grigoriev I.V."/>
            <person name="Nagy L.G."/>
            <person name="Martin F."/>
            <person name="Kauserud H."/>
        </authorList>
    </citation>
    <scope>NUCLEOTIDE SEQUENCE</scope>
    <source>
        <strain evidence="1">CBHHK002</strain>
    </source>
</reference>
<evidence type="ECO:0000313" key="1">
    <source>
        <dbReference type="EMBL" id="KAJ7348572.1"/>
    </source>
</evidence>
<proteinExistence type="predicted"/>
<protein>
    <submittedName>
        <fullName evidence="1">Uncharacterized protein</fullName>
    </submittedName>
</protein>